<evidence type="ECO:0000313" key="3">
    <source>
        <dbReference type="Proteomes" id="UP000515317"/>
    </source>
</evidence>
<gene>
    <name evidence="2" type="ORF">IZ6_31040</name>
</gene>
<name>A0A6S6QTE5_9HYPH</name>
<organism evidence="2 3">
    <name type="scientific">Terrihabitans soli</name>
    <dbReference type="NCBI Taxonomy" id="708113"/>
    <lineage>
        <taxon>Bacteria</taxon>
        <taxon>Pseudomonadati</taxon>
        <taxon>Pseudomonadota</taxon>
        <taxon>Alphaproteobacteria</taxon>
        <taxon>Hyphomicrobiales</taxon>
        <taxon>Terrihabitans</taxon>
    </lineage>
</organism>
<dbReference type="EMBL" id="AP023361">
    <property type="protein sequence ID" value="BCJ92369.1"/>
    <property type="molecule type" value="Genomic_DNA"/>
</dbReference>
<keyword evidence="3" id="KW-1185">Reference proteome</keyword>
<dbReference type="Proteomes" id="UP000515317">
    <property type="component" value="Chromosome"/>
</dbReference>
<keyword evidence="1" id="KW-0472">Membrane</keyword>
<feature type="transmembrane region" description="Helical" evidence="1">
    <location>
        <begin position="20"/>
        <end position="39"/>
    </location>
</feature>
<reference evidence="2 3" key="1">
    <citation type="submission" date="2020-08" db="EMBL/GenBank/DDBJ databases">
        <title>Genome sequence of Rhizobiales bacterium strain IZ6.</title>
        <authorList>
            <person name="Nakai R."/>
            <person name="Naganuma T."/>
        </authorList>
    </citation>
    <scope>NUCLEOTIDE SEQUENCE [LARGE SCALE GENOMIC DNA]</scope>
    <source>
        <strain evidence="2 3">IZ6</strain>
    </source>
</reference>
<protein>
    <submittedName>
        <fullName evidence="2">Uncharacterized protein</fullName>
    </submittedName>
</protein>
<sequence>MLATIPDCRIRALESNSAVFLGKISFAAYLLQTPLIFVIRDHKATPDLALLMEHSAPFFALALAVLLAASALVFLAVEEPARAALTKRFEAAKREKPDASAAS</sequence>
<feature type="transmembrane region" description="Helical" evidence="1">
    <location>
        <begin position="59"/>
        <end position="77"/>
    </location>
</feature>
<evidence type="ECO:0000313" key="2">
    <source>
        <dbReference type="EMBL" id="BCJ92369.1"/>
    </source>
</evidence>
<accession>A0A6S6QTE5</accession>
<keyword evidence="1" id="KW-0812">Transmembrane</keyword>
<evidence type="ECO:0000256" key="1">
    <source>
        <dbReference type="SAM" id="Phobius"/>
    </source>
</evidence>
<dbReference type="KEGG" id="tso:IZ6_31040"/>
<proteinExistence type="predicted"/>
<dbReference type="AlphaFoldDB" id="A0A6S6QTE5"/>
<keyword evidence="1" id="KW-1133">Transmembrane helix</keyword>